<dbReference type="Pfam" id="PF25014">
    <property type="entry name" value="NET2A"/>
    <property type="match status" value="1"/>
</dbReference>
<dbReference type="InterPro" id="IPR011684">
    <property type="entry name" value="NAB"/>
</dbReference>
<reference evidence="5" key="1">
    <citation type="submission" date="2018-01" db="EMBL/GenBank/DDBJ databases">
        <authorList>
            <person name="Mao J.F."/>
        </authorList>
    </citation>
    <scope>NUCLEOTIDE SEQUENCE</scope>
    <source>
        <strain evidence="5">Huo1</strain>
        <tissue evidence="5">Leaf</tissue>
    </source>
</reference>
<dbReference type="Pfam" id="PF24918">
    <property type="entry name" value="NET2A_C"/>
    <property type="match status" value="1"/>
</dbReference>
<feature type="region of interest" description="Disordered" evidence="3">
    <location>
        <begin position="175"/>
        <end position="204"/>
    </location>
</feature>
<feature type="compositionally biased region" description="Basic and acidic residues" evidence="3">
    <location>
        <begin position="511"/>
        <end position="523"/>
    </location>
</feature>
<dbReference type="InterPro" id="IPR056888">
    <property type="entry name" value="NET2A-D/KIP1-like_dom"/>
</dbReference>
<evidence type="ECO:0000313" key="5">
    <source>
        <dbReference type="EMBL" id="KAG6401158.1"/>
    </source>
</evidence>
<dbReference type="GO" id="GO:0003779">
    <property type="term" value="F:actin binding"/>
    <property type="evidence" value="ECO:0007669"/>
    <property type="project" value="InterPro"/>
</dbReference>
<accession>A0A8X8ZDZ6</accession>
<keyword evidence="1 2" id="KW-0175">Coiled coil</keyword>
<proteinExistence type="predicted"/>
<gene>
    <name evidence="5" type="ORF">SASPL_138004</name>
</gene>
<feature type="region of interest" description="Disordered" evidence="3">
    <location>
        <begin position="134"/>
        <end position="155"/>
    </location>
</feature>
<feature type="region of interest" description="Disordered" evidence="3">
    <location>
        <begin position="715"/>
        <end position="754"/>
    </location>
</feature>
<sequence>MQMARAESAGYILSFFMQLCPSETNCPAPAGIHSFFLHLLICIFRNMTCHETDMDEKVHGMLKLIEEEGDSFAKRAEMYYKRRPELIEAVEDSYRAFKALADRYDILSKELQNANNTIATVFPEQVQLSMDADDECPMPANKPAPTKSTNVPKAPKASMENLKGFINNASKQFQPKKTFSKTSSKAKQRPKSTPKSGMTKDEAIQEIDRVNKEILSLQTIKEFCKSSYENGLAKFYEIENQIMEMQEKVSKLQDEYEVEGVIEDGEARTLMAEAALKSCKETLSTLQEKQENSTKEAQDEFLKIDEAREQLESLKRDCGIEHLDDEEDGDKYARNKEREDITSGFIQELNDLENFTSDKSPDRNSSSVSLTVTQLAEKIDVLVNKVINLETGVSSQTVLINTMRSDSEELRGQITQLEMDKEKLMDNTRILSNRIKELEERLSRLEELNKSVEAHNNKLEANFAHCRCSLDHLSEKLTTVRLDEETDESDSPYSKPDKAKKKKKDKKDKKEKKDKEKEKEKEKKVKSKKKDKKDKAKEGKEVLITDDENIVLPEEVKEINEPTITSPREQQEADGLPSSRDIKVVAEDKNDEVVPAVGGETEGKHFKSVRRSVTFAGEIPTHANEEDAKPHEAKETDVSWQQMLLNGAEDQDKILLREYTTILKNYKDVKRKLSDTETKDRDIQFDITMQMRELKQAIMKRDQEIQHLKQELTLLQGNKDGSNKEVETQPPSSNSADQSESESKPESETEELEKEEDIKLIFNVKSHGVSAVEEGLRMEIDAILDENLDFWLRFSTAFHQVQKFKSEAQDLLEEIAKLRDKKKKEGCLTPQLKSEVRPIYKHLREIQTELTMWLEKRVCLKDELKRRFTSLCGLQEEITTALKEGVEEDEIRFSSHQAAKLQGEILSMKQENNKVREELQTCVDHVSVLQLDIEKTLRQLNQQFSICTDQPQLQHAISRSKIPLRAFIFGTKVKKQRSLFNFMHTNRKMHSVRTVPTD</sequence>
<keyword evidence="6" id="KW-1185">Reference proteome</keyword>
<feature type="compositionally biased region" description="Basic and acidic residues" evidence="3">
    <location>
        <begin position="623"/>
        <end position="636"/>
    </location>
</feature>
<dbReference type="EMBL" id="PNBA02000014">
    <property type="protein sequence ID" value="KAG6401158.1"/>
    <property type="molecule type" value="Genomic_DNA"/>
</dbReference>
<comment type="caution">
    <text evidence="5">The sequence shown here is derived from an EMBL/GenBank/DDBJ whole genome shotgun (WGS) entry which is preliminary data.</text>
</comment>
<organism evidence="5">
    <name type="scientific">Salvia splendens</name>
    <name type="common">Scarlet sage</name>
    <dbReference type="NCBI Taxonomy" id="180675"/>
    <lineage>
        <taxon>Eukaryota</taxon>
        <taxon>Viridiplantae</taxon>
        <taxon>Streptophyta</taxon>
        <taxon>Embryophyta</taxon>
        <taxon>Tracheophyta</taxon>
        <taxon>Spermatophyta</taxon>
        <taxon>Magnoliopsida</taxon>
        <taxon>eudicotyledons</taxon>
        <taxon>Gunneridae</taxon>
        <taxon>Pentapetalae</taxon>
        <taxon>asterids</taxon>
        <taxon>lamiids</taxon>
        <taxon>Lamiales</taxon>
        <taxon>Lamiaceae</taxon>
        <taxon>Nepetoideae</taxon>
        <taxon>Mentheae</taxon>
        <taxon>Salviinae</taxon>
        <taxon>Salvia</taxon>
        <taxon>Salvia subgen. Calosphace</taxon>
        <taxon>core Calosphace</taxon>
    </lineage>
</organism>
<evidence type="ECO:0000256" key="1">
    <source>
        <dbReference type="ARBA" id="ARBA00023054"/>
    </source>
</evidence>
<evidence type="ECO:0000313" key="6">
    <source>
        <dbReference type="Proteomes" id="UP000298416"/>
    </source>
</evidence>
<dbReference type="Pfam" id="PF07765">
    <property type="entry name" value="KIP1"/>
    <property type="match status" value="1"/>
</dbReference>
<feature type="coiled-coil region" evidence="2">
    <location>
        <begin position="400"/>
        <end position="462"/>
    </location>
</feature>
<reference evidence="5" key="2">
    <citation type="submission" date="2020-08" db="EMBL/GenBank/DDBJ databases">
        <title>Plant Genome Project.</title>
        <authorList>
            <person name="Zhang R.-G."/>
        </authorList>
    </citation>
    <scope>NUCLEOTIDE SEQUENCE</scope>
    <source>
        <strain evidence="5">Huo1</strain>
        <tissue evidence="5">Leaf</tissue>
    </source>
</reference>
<evidence type="ECO:0000259" key="4">
    <source>
        <dbReference type="PROSITE" id="PS51774"/>
    </source>
</evidence>
<name>A0A8X8ZDZ6_SALSN</name>
<dbReference type="AlphaFoldDB" id="A0A8X8ZDZ6"/>
<dbReference type="Gene3D" id="1.20.5.340">
    <property type="match status" value="1"/>
</dbReference>
<dbReference type="PROSITE" id="PS51774">
    <property type="entry name" value="NAB"/>
    <property type="match status" value="1"/>
</dbReference>
<protein>
    <recommendedName>
        <fullName evidence="4">NAB domain-containing protein</fullName>
    </recommendedName>
</protein>
<dbReference type="PANTHER" id="PTHR31631:SF0">
    <property type="entry name" value="PROTEIN NETWORKED 2D"/>
    <property type="match status" value="1"/>
</dbReference>
<dbReference type="InterPro" id="IPR056889">
    <property type="entry name" value="NET2A-D/KIP1-like_C"/>
</dbReference>
<evidence type="ECO:0000256" key="2">
    <source>
        <dbReference type="SAM" id="Coils"/>
    </source>
</evidence>
<feature type="compositionally biased region" description="Basic residues" evidence="3">
    <location>
        <begin position="498"/>
        <end position="510"/>
    </location>
</feature>
<dbReference type="PANTHER" id="PTHR31631">
    <property type="entry name" value="PROTEIN NETWORKED 2D"/>
    <property type="match status" value="1"/>
</dbReference>
<feature type="region of interest" description="Disordered" evidence="3">
    <location>
        <begin position="553"/>
        <end position="581"/>
    </location>
</feature>
<feature type="region of interest" description="Disordered" evidence="3">
    <location>
        <begin position="617"/>
        <end position="636"/>
    </location>
</feature>
<dbReference type="Proteomes" id="UP000298416">
    <property type="component" value="Unassembled WGS sequence"/>
</dbReference>
<feature type="region of interest" description="Disordered" evidence="3">
    <location>
        <begin position="482"/>
        <end position="540"/>
    </location>
</feature>
<feature type="domain" description="NAB" evidence="4">
    <location>
        <begin position="31"/>
        <end position="111"/>
    </location>
</feature>
<evidence type="ECO:0000256" key="3">
    <source>
        <dbReference type="SAM" id="MobiDB-lite"/>
    </source>
</evidence>